<dbReference type="AlphaFoldDB" id="A0A7R9CR46"/>
<sequence>MIMRSTTMKTTLRKLPSMMDSPEEGFLFRDFFLCASNSTSFFIVLRRSRSCSTDSVTSSGRTNEIIRTQIERKERVSLAGFCSTNDDLLKSVHATSQDWFLSEWRESGVVYIYLEGFSGNTDSQTEYLMSAHHRAILTERQPFVGEYSANSHV</sequence>
<reference evidence="1" key="1">
    <citation type="submission" date="2020-11" db="EMBL/GenBank/DDBJ databases">
        <authorList>
            <person name="Tran Van P."/>
        </authorList>
    </citation>
    <scope>NUCLEOTIDE SEQUENCE</scope>
</reference>
<accession>A0A7R9CR46</accession>
<proteinExistence type="predicted"/>
<evidence type="ECO:0000313" key="1">
    <source>
        <dbReference type="EMBL" id="CAD7399813.1"/>
    </source>
</evidence>
<dbReference type="EMBL" id="OD000912">
    <property type="protein sequence ID" value="CAD7399813.1"/>
    <property type="molecule type" value="Genomic_DNA"/>
</dbReference>
<organism evidence="1">
    <name type="scientific">Timema poppense</name>
    <name type="common">Walking stick</name>
    <dbReference type="NCBI Taxonomy" id="170557"/>
    <lineage>
        <taxon>Eukaryota</taxon>
        <taxon>Metazoa</taxon>
        <taxon>Ecdysozoa</taxon>
        <taxon>Arthropoda</taxon>
        <taxon>Hexapoda</taxon>
        <taxon>Insecta</taxon>
        <taxon>Pterygota</taxon>
        <taxon>Neoptera</taxon>
        <taxon>Polyneoptera</taxon>
        <taxon>Phasmatodea</taxon>
        <taxon>Timematodea</taxon>
        <taxon>Timematoidea</taxon>
        <taxon>Timematidae</taxon>
        <taxon>Timema</taxon>
    </lineage>
</organism>
<gene>
    <name evidence="1" type="ORF">TPSB3V08_LOCUS2323</name>
</gene>
<name>A0A7R9CR46_TIMPO</name>
<protein>
    <submittedName>
        <fullName evidence="1">Uncharacterized protein</fullName>
    </submittedName>
</protein>